<dbReference type="EMBL" id="JADGJQ010000020">
    <property type="protein sequence ID" value="KAJ3179681.1"/>
    <property type="molecule type" value="Genomic_DNA"/>
</dbReference>
<protein>
    <recommendedName>
        <fullName evidence="5">SH3 domain-containing protein</fullName>
    </recommendedName>
</protein>
<evidence type="ECO:0000256" key="4">
    <source>
        <dbReference type="SAM" id="Phobius"/>
    </source>
</evidence>
<dbReference type="Proteomes" id="UP001212152">
    <property type="component" value="Unassembled WGS sequence"/>
</dbReference>
<comment type="caution">
    <text evidence="6">The sequence shown here is derived from an EMBL/GenBank/DDBJ whole genome shotgun (WGS) entry which is preliminary data.</text>
</comment>
<keyword evidence="7" id="KW-1185">Reference proteome</keyword>
<feature type="domain" description="SH3" evidence="5">
    <location>
        <begin position="204"/>
        <end position="264"/>
    </location>
</feature>
<dbReference type="Gene3D" id="1.20.5.510">
    <property type="entry name" value="Single helix bin"/>
    <property type="match status" value="1"/>
</dbReference>
<sequence>MTFDDRLAATAPGGSTNTGAVVGGVIGGLVLLVAIAVITMAYIRWRRQAKADSENGVFGRKTPMQALFGGAAAGSAARAGAASPVYHHDSLSVGDKAGSMRTGSPFSSGSHNGLLAPGAASGGAEWPRQPSPFSLYSADRAAVNHEVMHIPSASDAGSAAGIGASGAGLAVSGLAGAAAAGAAHQQPQANRSSWSPHDPNSASLDRFDQTARSAVRSFIPTNADEIEILPGDSVTISQTFSDGWATGVNSRTGIYGAFPMTILK</sequence>
<keyword evidence="4" id="KW-0472">Membrane</keyword>
<evidence type="ECO:0000256" key="3">
    <source>
        <dbReference type="SAM" id="MobiDB-lite"/>
    </source>
</evidence>
<evidence type="ECO:0000256" key="1">
    <source>
        <dbReference type="ARBA" id="ARBA00022443"/>
    </source>
</evidence>
<evidence type="ECO:0000313" key="6">
    <source>
        <dbReference type="EMBL" id="KAJ3179681.1"/>
    </source>
</evidence>
<keyword evidence="4" id="KW-0812">Transmembrane</keyword>
<feature type="region of interest" description="Disordered" evidence="3">
    <location>
        <begin position="97"/>
        <end position="126"/>
    </location>
</feature>
<proteinExistence type="predicted"/>
<name>A0AAD5TLM0_9FUNG</name>
<dbReference type="InterPro" id="IPR036028">
    <property type="entry name" value="SH3-like_dom_sf"/>
</dbReference>
<feature type="region of interest" description="Disordered" evidence="3">
    <location>
        <begin position="182"/>
        <end position="204"/>
    </location>
</feature>
<dbReference type="SUPFAM" id="SSF50044">
    <property type="entry name" value="SH3-domain"/>
    <property type="match status" value="1"/>
</dbReference>
<evidence type="ECO:0000313" key="7">
    <source>
        <dbReference type="Proteomes" id="UP001212152"/>
    </source>
</evidence>
<evidence type="ECO:0000256" key="2">
    <source>
        <dbReference type="PROSITE-ProRule" id="PRU00192"/>
    </source>
</evidence>
<accession>A0AAD5TLM0</accession>
<gene>
    <name evidence="6" type="ORF">HDU87_002887</name>
</gene>
<feature type="compositionally biased region" description="Polar residues" evidence="3">
    <location>
        <begin position="101"/>
        <end position="111"/>
    </location>
</feature>
<dbReference type="PROSITE" id="PS50002">
    <property type="entry name" value="SH3"/>
    <property type="match status" value="1"/>
</dbReference>
<dbReference type="Gene3D" id="2.30.30.40">
    <property type="entry name" value="SH3 Domains"/>
    <property type="match status" value="1"/>
</dbReference>
<feature type="compositionally biased region" description="Low complexity" evidence="3">
    <location>
        <begin position="113"/>
        <end position="124"/>
    </location>
</feature>
<dbReference type="AlphaFoldDB" id="A0AAD5TLM0"/>
<feature type="transmembrane region" description="Helical" evidence="4">
    <location>
        <begin position="20"/>
        <end position="43"/>
    </location>
</feature>
<dbReference type="InterPro" id="IPR001452">
    <property type="entry name" value="SH3_domain"/>
</dbReference>
<keyword evidence="4" id="KW-1133">Transmembrane helix</keyword>
<organism evidence="6 7">
    <name type="scientific">Geranomyces variabilis</name>
    <dbReference type="NCBI Taxonomy" id="109894"/>
    <lineage>
        <taxon>Eukaryota</taxon>
        <taxon>Fungi</taxon>
        <taxon>Fungi incertae sedis</taxon>
        <taxon>Chytridiomycota</taxon>
        <taxon>Chytridiomycota incertae sedis</taxon>
        <taxon>Chytridiomycetes</taxon>
        <taxon>Spizellomycetales</taxon>
        <taxon>Powellomycetaceae</taxon>
        <taxon>Geranomyces</taxon>
    </lineage>
</organism>
<evidence type="ECO:0000259" key="5">
    <source>
        <dbReference type="PROSITE" id="PS50002"/>
    </source>
</evidence>
<reference evidence="6" key="1">
    <citation type="submission" date="2020-05" db="EMBL/GenBank/DDBJ databases">
        <title>Phylogenomic resolution of chytrid fungi.</title>
        <authorList>
            <person name="Stajich J.E."/>
            <person name="Amses K."/>
            <person name="Simmons R."/>
            <person name="Seto K."/>
            <person name="Myers J."/>
            <person name="Bonds A."/>
            <person name="Quandt C.A."/>
            <person name="Barry K."/>
            <person name="Liu P."/>
            <person name="Grigoriev I."/>
            <person name="Longcore J.E."/>
            <person name="James T.Y."/>
        </authorList>
    </citation>
    <scope>NUCLEOTIDE SEQUENCE</scope>
    <source>
        <strain evidence="6">JEL0379</strain>
    </source>
</reference>
<feature type="compositionally biased region" description="Polar residues" evidence="3">
    <location>
        <begin position="185"/>
        <end position="203"/>
    </location>
</feature>
<keyword evidence="1 2" id="KW-0728">SH3 domain</keyword>